<gene>
    <name evidence="4" type="ORF">ACFQ4B_30275</name>
</gene>
<dbReference type="RefSeq" id="WP_345586542.1">
    <property type="nucleotide sequence ID" value="NZ_BAABJG010000004.1"/>
</dbReference>
<dbReference type="InterPro" id="IPR050832">
    <property type="entry name" value="Bact_Acetyltransf"/>
</dbReference>
<dbReference type="PANTHER" id="PTHR43877">
    <property type="entry name" value="AMINOALKYLPHOSPHONATE N-ACETYLTRANSFERASE-RELATED-RELATED"/>
    <property type="match status" value="1"/>
</dbReference>
<dbReference type="Pfam" id="PF00583">
    <property type="entry name" value="Acetyltransf_1"/>
    <property type="match status" value="1"/>
</dbReference>
<feature type="domain" description="N-acetyltransferase" evidence="3">
    <location>
        <begin position="1"/>
        <end position="185"/>
    </location>
</feature>
<dbReference type="EC" id="2.3.1.-" evidence="4"/>
<evidence type="ECO:0000259" key="3">
    <source>
        <dbReference type="PROSITE" id="PS51186"/>
    </source>
</evidence>
<dbReference type="CDD" id="cd04301">
    <property type="entry name" value="NAT_SF"/>
    <property type="match status" value="1"/>
</dbReference>
<reference evidence="5" key="1">
    <citation type="journal article" date="2019" name="Int. J. Syst. Evol. Microbiol.">
        <title>The Global Catalogue of Microorganisms (GCM) 10K type strain sequencing project: providing services to taxonomists for standard genome sequencing and annotation.</title>
        <authorList>
            <consortium name="The Broad Institute Genomics Platform"/>
            <consortium name="The Broad Institute Genome Sequencing Center for Infectious Disease"/>
            <person name="Wu L."/>
            <person name="Ma J."/>
        </authorList>
    </citation>
    <scope>NUCLEOTIDE SEQUENCE [LARGE SCALE GENOMIC DNA]</scope>
    <source>
        <strain evidence="5">CCUG 53270</strain>
    </source>
</reference>
<dbReference type="SUPFAM" id="SSF55729">
    <property type="entry name" value="Acyl-CoA N-acyltransferases (Nat)"/>
    <property type="match status" value="1"/>
</dbReference>
<dbReference type="InterPro" id="IPR000182">
    <property type="entry name" value="GNAT_dom"/>
</dbReference>
<evidence type="ECO:0000313" key="4">
    <source>
        <dbReference type="EMBL" id="MFD1224402.1"/>
    </source>
</evidence>
<protein>
    <submittedName>
        <fullName evidence="4">GNAT family N-acetyltransferase</fullName>
        <ecNumber evidence="4">2.3.1.-</ecNumber>
    </submittedName>
</protein>
<name>A0ABW3UVI3_9BACL</name>
<evidence type="ECO:0000313" key="5">
    <source>
        <dbReference type="Proteomes" id="UP001597180"/>
    </source>
</evidence>
<proteinExistence type="predicted"/>
<dbReference type="EMBL" id="JBHTLU010000045">
    <property type="protein sequence ID" value="MFD1224402.1"/>
    <property type="molecule type" value="Genomic_DNA"/>
</dbReference>
<dbReference type="PANTHER" id="PTHR43877:SF1">
    <property type="entry name" value="ACETYLTRANSFERASE"/>
    <property type="match status" value="1"/>
</dbReference>
<organism evidence="4 5">
    <name type="scientific">Paenibacillus vulneris</name>
    <dbReference type="NCBI Taxonomy" id="1133364"/>
    <lineage>
        <taxon>Bacteria</taxon>
        <taxon>Bacillati</taxon>
        <taxon>Bacillota</taxon>
        <taxon>Bacilli</taxon>
        <taxon>Bacillales</taxon>
        <taxon>Paenibacillaceae</taxon>
        <taxon>Paenibacillus</taxon>
    </lineage>
</organism>
<evidence type="ECO:0000256" key="1">
    <source>
        <dbReference type="ARBA" id="ARBA00022679"/>
    </source>
</evidence>
<dbReference type="PROSITE" id="PS51186">
    <property type="entry name" value="GNAT"/>
    <property type="match status" value="1"/>
</dbReference>
<keyword evidence="2 4" id="KW-0012">Acyltransferase</keyword>
<dbReference type="Proteomes" id="UP001597180">
    <property type="component" value="Unassembled WGS sequence"/>
</dbReference>
<accession>A0ABW3UVI3</accession>
<evidence type="ECO:0000256" key="2">
    <source>
        <dbReference type="ARBA" id="ARBA00023315"/>
    </source>
</evidence>
<dbReference type="Gene3D" id="3.40.630.30">
    <property type="match status" value="1"/>
</dbReference>
<dbReference type="InterPro" id="IPR016181">
    <property type="entry name" value="Acyl_CoA_acyltransferase"/>
</dbReference>
<keyword evidence="5" id="KW-1185">Reference proteome</keyword>
<keyword evidence="1 4" id="KW-0808">Transferase</keyword>
<dbReference type="GO" id="GO:0016746">
    <property type="term" value="F:acyltransferase activity"/>
    <property type="evidence" value="ECO:0007669"/>
    <property type="project" value="UniProtKB-KW"/>
</dbReference>
<sequence>MIRLAQPADAPAAAALIYQAIKDIGFQLTGADTEQEVLERLTRFFQTEGNRFSYPNLLVKELDGVVAGMILCYHGSDAETIDRPILEQLRSLKNDPNLSLDKEADEDEYYIDALAVFPEWGGRGIGTELIRAAEEHGRQLGYDKIALNVEQYNEKACTLYKKLGYEADKNTVINGHTYFHMVKRL</sequence>
<comment type="caution">
    <text evidence="4">The sequence shown here is derived from an EMBL/GenBank/DDBJ whole genome shotgun (WGS) entry which is preliminary data.</text>
</comment>